<proteinExistence type="inferred from homology"/>
<comment type="similarity">
    <text evidence="1">Belongs to the hemerythrin family.</text>
</comment>
<dbReference type="InterPro" id="IPR050669">
    <property type="entry name" value="Hemerythrin"/>
</dbReference>
<reference evidence="6 7" key="1">
    <citation type="submission" date="2018-12" db="EMBL/GenBank/DDBJ databases">
        <title>Complete genome sequence of Iodobacter sp. H11R3.</title>
        <authorList>
            <person name="Bae J.-W."/>
        </authorList>
    </citation>
    <scope>NUCLEOTIDE SEQUENCE [LARGE SCALE GENOMIC DNA]</scope>
    <source>
        <strain evidence="6 7">H11R3</strain>
    </source>
</reference>
<dbReference type="CDD" id="cd12107">
    <property type="entry name" value="Hemerythrin"/>
    <property type="match status" value="1"/>
</dbReference>
<protein>
    <submittedName>
        <fullName evidence="6">Bacteriohemerythrin</fullName>
    </submittedName>
</protein>
<dbReference type="NCBIfam" id="NF002007">
    <property type="entry name" value="PRK00808.1"/>
    <property type="match status" value="1"/>
</dbReference>
<dbReference type="Proteomes" id="UP000282438">
    <property type="component" value="Chromosome"/>
</dbReference>
<dbReference type="SUPFAM" id="SSF47188">
    <property type="entry name" value="Hemerythrin-like"/>
    <property type="match status" value="1"/>
</dbReference>
<gene>
    <name evidence="6" type="ORF">EJO50_09075</name>
</gene>
<keyword evidence="2" id="KW-0813">Transport</keyword>
<feature type="domain" description="Hemerythrin-like" evidence="5">
    <location>
        <begin position="14"/>
        <end position="124"/>
    </location>
</feature>
<dbReference type="AlphaFoldDB" id="A0A3S8ZT88"/>
<dbReference type="OrthoDB" id="5296936at2"/>
<dbReference type="GO" id="GO:0046872">
    <property type="term" value="F:metal ion binding"/>
    <property type="evidence" value="ECO:0007669"/>
    <property type="project" value="UniProtKB-KW"/>
</dbReference>
<dbReference type="NCBIfam" id="TIGR02481">
    <property type="entry name" value="hemeryth_dom"/>
    <property type="match status" value="1"/>
</dbReference>
<accession>A0A3S8ZT88</accession>
<keyword evidence="4" id="KW-0408">Iron</keyword>
<dbReference type="RefSeq" id="WP_125973498.1">
    <property type="nucleotide sequence ID" value="NZ_CP034433.1"/>
</dbReference>
<dbReference type="InterPro" id="IPR012312">
    <property type="entry name" value="Hemerythrin-like"/>
</dbReference>
<dbReference type="Gene3D" id="1.20.120.50">
    <property type="entry name" value="Hemerythrin-like"/>
    <property type="match status" value="1"/>
</dbReference>
<dbReference type="PROSITE" id="PS00550">
    <property type="entry name" value="HEMERYTHRINS"/>
    <property type="match status" value="1"/>
</dbReference>
<keyword evidence="2" id="KW-0561">Oxygen transport</keyword>
<evidence type="ECO:0000313" key="7">
    <source>
        <dbReference type="Proteomes" id="UP000282438"/>
    </source>
</evidence>
<organism evidence="6 7">
    <name type="scientific">Iodobacter ciconiae</name>
    <dbReference type="NCBI Taxonomy" id="2496266"/>
    <lineage>
        <taxon>Bacteria</taxon>
        <taxon>Pseudomonadati</taxon>
        <taxon>Pseudomonadota</taxon>
        <taxon>Betaproteobacteria</taxon>
        <taxon>Neisseriales</taxon>
        <taxon>Chitinibacteraceae</taxon>
        <taxon>Iodobacter</taxon>
    </lineage>
</organism>
<dbReference type="Pfam" id="PF01814">
    <property type="entry name" value="Hemerythrin"/>
    <property type="match status" value="1"/>
</dbReference>
<dbReference type="PANTHER" id="PTHR37164">
    <property type="entry name" value="BACTERIOHEMERYTHRIN"/>
    <property type="match status" value="1"/>
</dbReference>
<sequence>MPVFFEWSDELSVGIQEIDEQHKVLIDLLNVLHDAIRLHHGSEASGHILGRLADYTRSHFMVEESLMRILGYPDYDEHKRCHEDLIKQMNDLQARLLGGEAITFELMHFLRNWLINHIMEGDKRYTKHFLSCSAQATSHKKSWMERFWAKQMAF</sequence>
<keyword evidence="7" id="KW-1185">Reference proteome</keyword>
<dbReference type="InterPro" id="IPR016131">
    <property type="entry name" value="Haemerythrin_Fe_BS"/>
</dbReference>
<dbReference type="InterPro" id="IPR012827">
    <property type="entry name" value="Hemerythrin_metal-bd"/>
</dbReference>
<evidence type="ECO:0000256" key="4">
    <source>
        <dbReference type="ARBA" id="ARBA00023004"/>
    </source>
</evidence>
<dbReference type="NCBIfam" id="NF033749">
    <property type="entry name" value="bact_hemeryth"/>
    <property type="match status" value="1"/>
</dbReference>
<dbReference type="GO" id="GO:0005344">
    <property type="term" value="F:oxygen carrier activity"/>
    <property type="evidence" value="ECO:0007669"/>
    <property type="project" value="UniProtKB-KW"/>
</dbReference>
<evidence type="ECO:0000256" key="2">
    <source>
        <dbReference type="ARBA" id="ARBA00022621"/>
    </source>
</evidence>
<keyword evidence="3" id="KW-0479">Metal-binding</keyword>
<dbReference type="EMBL" id="CP034433">
    <property type="protein sequence ID" value="AZN36631.1"/>
    <property type="molecule type" value="Genomic_DNA"/>
</dbReference>
<name>A0A3S8ZT88_9NEIS</name>
<dbReference type="PANTHER" id="PTHR37164:SF1">
    <property type="entry name" value="BACTERIOHEMERYTHRIN"/>
    <property type="match status" value="1"/>
</dbReference>
<evidence type="ECO:0000313" key="6">
    <source>
        <dbReference type="EMBL" id="AZN36631.1"/>
    </source>
</evidence>
<dbReference type="InterPro" id="IPR035938">
    <property type="entry name" value="Hemerythrin-like_sf"/>
</dbReference>
<dbReference type="KEGG" id="iod:EJO50_09075"/>
<evidence type="ECO:0000256" key="1">
    <source>
        <dbReference type="ARBA" id="ARBA00010587"/>
    </source>
</evidence>
<evidence type="ECO:0000259" key="5">
    <source>
        <dbReference type="Pfam" id="PF01814"/>
    </source>
</evidence>
<evidence type="ECO:0000256" key="3">
    <source>
        <dbReference type="ARBA" id="ARBA00022723"/>
    </source>
</evidence>